<protein>
    <submittedName>
        <fullName evidence="3">Uncharacterized protein</fullName>
    </submittedName>
</protein>
<dbReference type="AlphaFoldDB" id="A0A372IKC2"/>
<dbReference type="Proteomes" id="UP000264702">
    <property type="component" value="Unassembled WGS sequence"/>
</dbReference>
<evidence type="ECO:0000256" key="2">
    <source>
        <dbReference type="SAM" id="SignalP"/>
    </source>
</evidence>
<gene>
    <name evidence="3" type="ORF">D0Y96_18840</name>
</gene>
<feature type="region of interest" description="Disordered" evidence="1">
    <location>
        <begin position="327"/>
        <end position="350"/>
    </location>
</feature>
<feature type="signal peptide" evidence="2">
    <location>
        <begin position="1"/>
        <end position="26"/>
    </location>
</feature>
<comment type="caution">
    <text evidence="3">The sequence shown here is derived from an EMBL/GenBank/DDBJ whole genome shotgun (WGS) entry which is preliminary data.</text>
</comment>
<dbReference type="SUPFAM" id="SSF53850">
    <property type="entry name" value="Periplasmic binding protein-like II"/>
    <property type="match status" value="1"/>
</dbReference>
<keyword evidence="2" id="KW-0732">Signal</keyword>
<reference evidence="3 4" key="1">
    <citation type="submission" date="2018-08" db="EMBL/GenBank/DDBJ databases">
        <title>Acidipila sp. 4G-K13, an acidobacterium isolated from forest soil.</title>
        <authorList>
            <person name="Gao Z.-H."/>
            <person name="Qiu L.-H."/>
        </authorList>
    </citation>
    <scope>NUCLEOTIDE SEQUENCE [LARGE SCALE GENOMIC DNA]</scope>
    <source>
        <strain evidence="3 4">4G-K13</strain>
    </source>
</reference>
<organism evidence="3 4">
    <name type="scientific">Paracidobacterium acidisoli</name>
    <dbReference type="NCBI Taxonomy" id="2303751"/>
    <lineage>
        <taxon>Bacteria</taxon>
        <taxon>Pseudomonadati</taxon>
        <taxon>Acidobacteriota</taxon>
        <taxon>Terriglobia</taxon>
        <taxon>Terriglobales</taxon>
        <taxon>Acidobacteriaceae</taxon>
        <taxon>Paracidobacterium</taxon>
    </lineage>
</organism>
<sequence>MKQLANRILILLAAVLFVALPASSNAQPSPDVNAIGSSGLFLELGEAAFTLSLPPGAAVACAWSTSTSSLVVATDTSSGTNTDTGNAWVVWFAPTGSTCSSNVVPVAVYGYLQTDSVVGDRCLFNGTASKCSISYTSAVGTAGANLIEPTEFALPAMVASALNGAPNVAGTDIRPEDAEFATARALTTCGTPIPATYGSVTTTQYEGLGYTAGDNIESETNPGTGFHALDFTLPATFFTQPVGADPVVVFVHSTDASGTGFNNTSITNLNRSTLALYLDGSIGETRDALTPGATGTSEPTTVFIREPLSGTYNTMEYNIPNSLELQTSQDVGEEQPSSQKNCSGSAVGSNPMNIENTNFTSFRKRAIGTGQEVSAVFGNNDSLGYAFWGVTNFKAATSTDKYLTVDGVDPLLTSYTTLNGTIPTTATQLANVKFPHIVDGTYPIWSLLRLVYVNSSLSTATLNLAEGAASFTTPMHPDFVPYYVASAGTTVNLKVERSHFIPPAGTIMPATPINGECASNPTALTTEAGGDVGGVVIPCAVDADYKTTTGSTYIDHRN</sequence>
<feature type="chain" id="PRO_5016852717" evidence="2">
    <location>
        <begin position="27"/>
        <end position="558"/>
    </location>
</feature>
<evidence type="ECO:0000313" key="4">
    <source>
        <dbReference type="Proteomes" id="UP000264702"/>
    </source>
</evidence>
<name>A0A372IKC2_9BACT</name>
<dbReference type="OrthoDB" id="106736at2"/>
<evidence type="ECO:0000313" key="3">
    <source>
        <dbReference type="EMBL" id="RFU15189.1"/>
    </source>
</evidence>
<dbReference type="RefSeq" id="WP_117303101.1">
    <property type="nucleotide sequence ID" value="NZ_QVQT02000007.1"/>
</dbReference>
<accession>A0A372IKC2</accession>
<evidence type="ECO:0000256" key="1">
    <source>
        <dbReference type="SAM" id="MobiDB-lite"/>
    </source>
</evidence>
<dbReference type="EMBL" id="QVQT01000007">
    <property type="protein sequence ID" value="RFU15189.1"/>
    <property type="molecule type" value="Genomic_DNA"/>
</dbReference>
<proteinExistence type="predicted"/>
<keyword evidence="4" id="KW-1185">Reference proteome</keyword>